<comment type="caution">
    <text evidence="1">The sequence shown here is derived from an EMBL/GenBank/DDBJ whole genome shotgun (WGS) entry which is preliminary data.</text>
</comment>
<dbReference type="GO" id="GO:0006788">
    <property type="term" value="P:heme oxidation"/>
    <property type="evidence" value="ECO:0007669"/>
    <property type="project" value="InterPro"/>
</dbReference>
<evidence type="ECO:0000313" key="1">
    <source>
        <dbReference type="EMBL" id="RRD90551.1"/>
    </source>
</evidence>
<organism evidence="1 2">
    <name type="scientific">Conchiformibius steedae</name>
    <dbReference type="NCBI Taxonomy" id="153493"/>
    <lineage>
        <taxon>Bacteria</taxon>
        <taxon>Pseudomonadati</taxon>
        <taxon>Pseudomonadota</taxon>
        <taxon>Betaproteobacteria</taxon>
        <taxon>Neisseriales</taxon>
        <taxon>Neisseriaceae</taxon>
        <taxon>Conchiformibius</taxon>
    </lineage>
</organism>
<dbReference type="InterPro" id="IPR016084">
    <property type="entry name" value="Haem_Oase-like_multi-hlx"/>
</dbReference>
<dbReference type="SUPFAM" id="SSF48613">
    <property type="entry name" value="Heme oxygenase-like"/>
    <property type="match status" value="1"/>
</dbReference>
<dbReference type="EMBL" id="RQYC01000005">
    <property type="protein sequence ID" value="RRD90551.1"/>
    <property type="molecule type" value="Genomic_DNA"/>
</dbReference>
<dbReference type="Proteomes" id="UP000269923">
    <property type="component" value="Unassembled WGS sequence"/>
</dbReference>
<evidence type="ECO:0000313" key="2">
    <source>
        <dbReference type="Proteomes" id="UP000269923"/>
    </source>
</evidence>
<keyword evidence="2" id="KW-1185">Reference proteome</keyword>
<dbReference type="AlphaFoldDB" id="A0A3P2A537"/>
<dbReference type="RefSeq" id="WP_124794437.1">
    <property type="nucleotide sequence ID" value="NZ_RQYC01000005.1"/>
</dbReference>
<dbReference type="Pfam" id="PF01126">
    <property type="entry name" value="Heme_oxygenase"/>
    <property type="match status" value="1"/>
</dbReference>
<dbReference type="OrthoDB" id="9149607at2"/>
<proteinExistence type="predicted"/>
<dbReference type="GO" id="GO:0004392">
    <property type="term" value="F:heme oxygenase (decyclizing) activity"/>
    <property type="evidence" value="ECO:0007669"/>
    <property type="project" value="InterPro"/>
</dbReference>
<dbReference type="InterPro" id="IPR016053">
    <property type="entry name" value="Haem_Oase-like"/>
</dbReference>
<gene>
    <name evidence="1" type="ORF">EII21_04545</name>
</gene>
<sequence>MSEQMTFAEYLKTNSRATHDSVDNMVMSCKPFDNAENYARFLQLQAVFHKIVDDVYHDEALNRQIPNLATLARYDAVMQDLQDLGAQEAKLDVTLPKPEGAEAIGWLYCAEGSNIGAAFLFKDAQEKLGFGAEHGARHLAPHADGRGKHWREFVGYLNGLNLNDEDRETALRGALNAFAFYKVLLKNIFH</sequence>
<reference evidence="1 2" key="1">
    <citation type="submission" date="2018-11" db="EMBL/GenBank/DDBJ databases">
        <title>Genomes From Bacteria Associated with the Canine Oral Cavity: a Test Case for Automated Genome-Based Taxonomic Assignment.</title>
        <authorList>
            <person name="Coil D.A."/>
            <person name="Jospin G."/>
            <person name="Darling A.E."/>
            <person name="Wallis C."/>
            <person name="Davis I.J."/>
            <person name="Harris S."/>
            <person name="Eisen J.A."/>
            <person name="Holcombe L.J."/>
            <person name="O'Flynn C."/>
        </authorList>
    </citation>
    <scope>NUCLEOTIDE SEQUENCE [LARGE SCALE GENOMIC DNA]</scope>
    <source>
        <strain evidence="1 2">COT-280</strain>
    </source>
</reference>
<accession>A0A3P2A537</accession>
<name>A0A3P2A537_9NEIS</name>
<dbReference type="STRING" id="1121352.GCA_000620925_01678"/>
<protein>
    <submittedName>
        <fullName evidence="1">Biliverdin-producing heme oxygenase</fullName>
    </submittedName>
</protein>
<dbReference type="Gene3D" id="1.20.910.10">
    <property type="entry name" value="Heme oxygenase-like"/>
    <property type="match status" value="1"/>
</dbReference>